<evidence type="ECO:0000256" key="1">
    <source>
        <dbReference type="SAM" id="MobiDB-lite"/>
    </source>
</evidence>
<sequence>MSKTTYDKWEHLQQGQAQTKQSELK</sequence>
<feature type="compositionally biased region" description="Basic and acidic residues" evidence="1">
    <location>
        <begin position="1"/>
        <end position="11"/>
    </location>
</feature>
<name>A0A2P2KZU2_RHIMU</name>
<protein>
    <submittedName>
        <fullName evidence="2">Uncharacterized protein</fullName>
    </submittedName>
</protein>
<proteinExistence type="predicted"/>
<organism evidence="2">
    <name type="scientific">Rhizophora mucronata</name>
    <name type="common">Asiatic mangrove</name>
    <dbReference type="NCBI Taxonomy" id="61149"/>
    <lineage>
        <taxon>Eukaryota</taxon>
        <taxon>Viridiplantae</taxon>
        <taxon>Streptophyta</taxon>
        <taxon>Embryophyta</taxon>
        <taxon>Tracheophyta</taxon>
        <taxon>Spermatophyta</taxon>
        <taxon>Magnoliopsida</taxon>
        <taxon>eudicotyledons</taxon>
        <taxon>Gunneridae</taxon>
        <taxon>Pentapetalae</taxon>
        <taxon>rosids</taxon>
        <taxon>fabids</taxon>
        <taxon>Malpighiales</taxon>
        <taxon>Rhizophoraceae</taxon>
        <taxon>Rhizophora</taxon>
    </lineage>
</organism>
<feature type="region of interest" description="Disordered" evidence="1">
    <location>
        <begin position="1"/>
        <end position="25"/>
    </location>
</feature>
<feature type="compositionally biased region" description="Polar residues" evidence="1">
    <location>
        <begin position="13"/>
        <end position="25"/>
    </location>
</feature>
<reference evidence="2" key="1">
    <citation type="submission" date="2018-02" db="EMBL/GenBank/DDBJ databases">
        <title>Rhizophora mucronata_Transcriptome.</title>
        <authorList>
            <person name="Meera S.P."/>
            <person name="Sreeshan A."/>
            <person name="Augustine A."/>
        </authorList>
    </citation>
    <scope>NUCLEOTIDE SEQUENCE</scope>
    <source>
        <tissue evidence="2">Leaf</tissue>
    </source>
</reference>
<dbReference type="EMBL" id="GGEC01030766">
    <property type="protein sequence ID" value="MBX11250.1"/>
    <property type="molecule type" value="Transcribed_RNA"/>
</dbReference>
<accession>A0A2P2KZU2</accession>
<dbReference type="AlphaFoldDB" id="A0A2P2KZU2"/>
<evidence type="ECO:0000313" key="2">
    <source>
        <dbReference type="EMBL" id="MBX11250.1"/>
    </source>
</evidence>